<reference evidence="2" key="1">
    <citation type="submission" date="2018-10" db="EMBL/GenBank/DDBJ databases">
        <title>Schaedlerella arabinophila gen. nov. sp. nov., isolated from the mouse intestinal tract and comparative analysis with the genome of the closely related altered Schaedler flora strain ASF502.</title>
        <authorList>
            <person name="Miyake S."/>
            <person name="Soh M."/>
            <person name="Seedorf H."/>
        </authorList>
    </citation>
    <scope>NUCLEOTIDE SEQUENCE [LARGE SCALE GENOMIC DNA]</scope>
    <source>
        <strain evidence="2">DSM 106076</strain>
    </source>
</reference>
<accession>A0A426DDI0</accession>
<dbReference type="Proteomes" id="UP000274920">
    <property type="component" value="Unassembled WGS sequence"/>
</dbReference>
<keyword evidence="3" id="KW-1185">Reference proteome</keyword>
<evidence type="ECO:0000313" key="3">
    <source>
        <dbReference type="Proteomes" id="UP000274920"/>
    </source>
</evidence>
<dbReference type="EMBL" id="RHJS01000002">
    <property type="protein sequence ID" value="RRK30792.1"/>
    <property type="molecule type" value="Genomic_DNA"/>
</dbReference>
<organism evidence="2 3">
    <name type="scientific">Schaedlerella arabinosiphila</name>
    <dbReference type="NCBI Taxonomy" id="2044587"/>
    <lineage>
        <taxon>Bacteria</taxon>
        <taxon>Bacillati</taxon>
        <taxon>Bacillota</taxon>
        <taxon>Clostridia</taxon>
        <taxon>Lachnospirales</taxon>
        <taxon>Lachnospiraceae</taxon>
        <taxon>Schaedlerella</taxon>
    </lineage>
</organism>
<feature type="domain" description="AAA" evidence="1">
    <location>
        <begin position="20"/>
        <end position="163"/>
    </location>
</feature>
<gene>
    <name evidence="2" type="ORF">EBB54_04910</name>
</gene>
<dbReference type="GO" id="GO:0005524">
    <property type="term" value="F:ATP binding"/>
    <property type="evidence" value="ECO:0007669"/>
    <property type="project" value="UniProtKB-KW"/>
</dbReference>
<dbReference type="SUPFAM" id="SSF52540">
    <property type="entry name" value="P-loop containing nucleoside triphosphate hydrolases"/>
    <property type="match status" value="1"/>
</dbReference>
<dbReference type="PANTHER" id="PTHR33295:SF7">
    <property type="entry name" value="ATPASE"/>
    <property type="match status" value="1"/>
</dbReference>
<dbReference type="InterPro" id="IPR027417">
    <property type="entry name" value="P-loop_NTPase"/>
</dbReference>
<dbReference type="InterPro" id="IPR041682">
    <property type="entry name" value="AAA_14"/>
</dbReference>
<proteinExistence type="predicted"/>
<keyword evidence="2" id="KW-0067">ATP-binding</keyword>
<dbReference type="Gene3D" id="3.40.50.300">
    <property type="entry name" value="P-loop containing nucleotide triphosphate hydrolases"/>
    <property type="match status" value="1"/>
</dbReference>
<dbReference type="Pfam" id="PF13173">
    <property type="entry name" value="AAA_14"/>
    <property type="match status" value="1"/>
</dbReference>
<dbReference type="AlphaFoldDB" id="A0A426DDI0"/>
<evidence type="ECO:0000313" key="2">
    <source>
        <dbReference type="EMBL" id="RRK30792.1"/>
    </source>
</evidence>
<comment type="caution">
    <text evidence="2">The sequence shown here is derived from an EMBL/GenBank/DDBJ whole genome shotgun (WGS) entry which is preliminary data.</text>
</comment>
<keyword evidence="2" id="KW-0547">Nucleotide-binding</keyword>
<name>A0A426DDI0_9FIRM</name>
<dbReference type="RefSeq" id="WP_125126582.1">
    <property type="nucleotide sequence ID" value="NZ_RHJS01000002.1"/>
</dbReference>
<protein>
    <submittedName>
        <fullName evidence="2">ATP-binding protein</fullName>
    </submittedName>
</protein>
<dbReference type="PANTHER" id="PTHR33295">
    <property type="entry name" value="ATPASE"/>
    <property type="match status" value="1"/>
</dbReference>
<evidence type="ECO:0000259" key="1">
    <source>
        <dbReference type="Pfam" id="PF13173"/>
    </source>
</evidence>
<sequence>MELKRDIYRKLLAWKSKSNHKVLELEGARQVGKTYILDKFAKKEYKSHLYINMIGSSGKDFLQCLETAASWEPGKKREKNPVYRAFQLYDPDFSDCEDLVIVIDEIQESSVVYSKIREFARDFKAHFIVTGSYLGKTREKEYFLSAGDTEVLTMTTLTFPEFLDAFHKRGLYEAIDLYGGSDHAGYEELKSYFHIYLQIGGYPEVVTTYLESRSIPDCEAMISNLIQIFVKESSRYFDSPLELEMFEKIFSSIAATLLKEKKGTPDLTTDLTKIIFKEESGRITKKMTNYAVSWLFLSHQIGYCSMSVDCSNLDIVDNCRYYFNDLGVAGYFLKLTGEPLSIIEGVLCENFVYLELVRRIRKQEIAGQVPWFAIDKKTSGELDFYVRSRIDNMDYGLEVKRGKNRANTANALLERGKLDFVYQLKNTYGGIADRKYSVPLYLCGRIPFNLGKK</sequence>